<dbReference type="InterPro" id="IPR012334">
    <property type="entry name" value="Pectin_lyas_fold"/>
</dbReference>
<evidence type="ECO:0000313" key="10">
    <source>
        <dbReference type="EMBL" id="NLR94384.1"/>
    </source>
</evidence>
<keyword evidence="11" id="KW-1185">Reference proteome</keyword>
<dbReference type="Gene3D" id="2.60.40.10">
    <property type="entry name" value="Immunoglobulins"/>
    <property type="match status" value="2"/>
</dbReference>
<keyword evidence="4" id="KW-0964">Secreted</keyword>
<evidence type="ECO:0000256" key="4">
    <source>
        <dbReference type="ARBA" id="ARBA00022525"/>
    </source>
</evidence>
<gene>
    <name evidence="10" type="ORF">HGP29_24480</name>
</gene>
<organism evidence="10 11">
    <name type="scientific">Flammeovirga agarivorans</name>
    <dbReference type="NCBI Taxonomy" id="2726742"/>
    <lineage>
        <taxon>Bacteria</taxon>
        <taxon>Pseudomonadati</taxon>
        <taxon>Bacteroidota</taxon>
        <taxon>Cytophagia</taxon>
        <taxon>Cytophagales</taxon>
        <taxon>Flammeovirgaceae</taxon>
        <taxon>Flammeovirga</taxon>
    </lineage>
</organism>
<keyword evidence="6" id="KW-0472">Membrane</keyword>
<evidence type="ECO:0000256" key="7">
    <source>
        <dbReference type="ARBA" id="ARBA00023237"/>
    </source>
</evidence>
<dbReference type="Gene3D" id="2.160.20.10">
    <property type="entry name" value="Single-stranded right-handed beta-helix, Pectin lyase-like"/>
    <property type="match status" value="1"/>
</dbReference>
<dbReference type="InterPro" id="IPR050713">
    <property type="entry name" value="RTP_Phos/Ushers"/>
</dbReference>
<proteinExistence type="predicted"/>
<comment type="caution">
    <text evidence="10">The sequence shown here is derived from an EMBL/GenBank/DDBJ whole genome shotgun (WGS) entry which is preliminary data.</text>
</comment>
<dbReference type="RefSeq" id="WP_168885094.1">
    <property type="nucleotide sequence ID" value="NZ_JABAIL010000011.1"/>
</dbReference>
<dbReference type="InterPro" id="IPR013783">
    <property type="entry name" value="Ig-like_fold"/>
</dbReference>
<dbReference type="InterPro" id="IPR036116">
    <property type="entry name" value="FN3_sf"/>
</dbReference>
<name>A0A7X8XYN5_9BACT</name>
<evidence type="ECO:0000256" key="8">
    <source>
        <dbReference type="SAM" id="SignalP"/>
    </source>
</evidence>
<evidence type="ECO:0000256" key="2">
    <source>
        <dbReference type="ARBA" id="ARBA00004442"/>
    </source>
</evidence>
<dbReference type="SUPFAM" id="SSF49265">
    <property type="entry name" value="Fibronectin type III"/>
    <property type="match status" value="1"/>
</dbReference>
<dbReference type="AlphaFoldDB" id="A0A7X8XYN5"/>
<sequence length="684" mass="74888">MKRNVLLLFLSCLSISSLFAKDIYVSNSGNNSNDGLTSNTAVATLNTAYALAENGDVIYLNGTITHSQAFSVEKNITIIGQNNATLDGGSATKFFNYTNVQDDAYLIVKNVTFTNGNGMFNTTQETGGAVWVSGSGEVTFQKCNFTNNSTVHDGGAIAAEIEGTLNLLSCKITNNTTFVDDALGNGGAIVAGIGGNTVNLNIYETLVQDNKSNRQGGAMYIYGAVFTHIRNSTFYGNRSSTQGGTINVVSNSEASTRFDNVTMTFNGNANSVKNCGGLRSSNANHEFIINNSIIHGNLSKVQNDGTGDPSDVNFVEYKSIEINSSIIGNFVSGLTEDIVNDGRVLFGNEETRPVIELLPIDDNGIVSFPDHSVAANYGDPSIVKADNDHPYLVDQLGMIRSKLSGSIDVGAYQRNGRVAVEDLIQDETAPEQPENVNFTEILDTALELEWDEAIDDVATEYYTIAINDEDPVITNEMSMRYTELDMDTEYKFTIVAYDFSGKSSEPLEFYQFTDKPIVPLVPYNLAAVEVSGNSATITWEVERHKGLIYELDVYGRWYETEDLSFELTDLIPNKEYIVVIRTRTKESNQLSEYSELFSFTTGDEVLSLDNHAIQLNAFPNPTSHTMNFEVNASQSEYVVYDLTGTVVAKSEVFGNTFELSLPQGLYIIQITSGEHSISKKIIFD</sequence>
<dbReference type="Pfam" id="PF00041">
    <property type="entry name" value="fn3"/>
    <property type="match status" value="1"/>
</dbReference>
<dbReference type="NCBIfam" id="TIGR01376">
    <property type="entry name" value="POMP_repeat"/>
    <property type="match status" value="1"/>
</dbReference>
<dbReference type="PANTHER" id="PTHR46957">
    <property type="entry name" value="CYTOKINE RECEPTOR"/>
    <property type="match status" value="1"/>
</dbReference>
<dbReference type="InterPro" id="IPR026444">
    <property type="entry name" value="Secre_tail"/>
</dbReference>
<dbReference type="InterPro" id="IPR003368">
    <property type="entry name" value="POMP_repeat"/>
</dbReference>
<accession>A0A7X8XYN5</accession>
<dbReference type="EMBL" id="JABAIL010000011">
    <property type="protein sequence ID" value="NLR94384.1"/>
    <property type="molecule type" value="Genomic_DNA"/>
</dbReference>
<evidence type="ECO:0000256" key="1">
    <source>
        <dbReference type="ARBA" id="ARBA00004196"/>
    </source>
</evidence>
<dbReference type="PANTHER" id="PTHR46957:SF3">
    <property type="entry name" value="CYTOKINE RECEPTOR"/>
    <property type="match status" value="1"/>
</dbReference>
<dbReference type="NCBIfam" id="TIGR04183">
    <property type="entry name" value="Por_Secre_tail"/>
    <property type="match status" value="1"/>
</dbReference>
<dbReference type="PROSITE" id="PS50853">
    <property type="entry name" value="FN3"/>
    <property type="match status" value="2"/>
</dbReference>
<keyword evidence="7" id="KW-0998">Cell outer membrane</keyword>
<dbReference type="GO" id="GO:0005576">
    <property type="term" value="C:extracellular region"/>
    <property type="evidence" value="ECO:0007669"/>
    <property type="project" value="UniProtKB-SubCell"/>
</dbReference>
<reference evidence="10 11" key="1">
    <citation type="submission" date="2020-04" db="EMBL/GenBank/DDBJ databases">
        <title>Flammeovirga sp. SR4, a novel species isolated from seawater.</title>
        <authorList>
            <person name="Wang X."/>
        </authorList>
    </citation>
    <scope>NUCLEOTIDE SEQUENCE [LARGE SCALE GENOMIC DNA]</scope>
    <source>
        <strain evidence="10 11">SR4</strain>
    </source>
</reference>
<protein>
    <submittedName>
        <fullName evidence="10">T9SS type A sorting domain-containing protein</fullName>
    </submittedName>
</protein>
<dbReference type="Pfam" id="PF18962">
    <property type="entry name" value="Por_Secre_tail"/>
    <property type="match status" value="1"/>
</dbReference>
<feature type="domain" description="Fibronectin type-III" evidence="9">
    <location>
        <begin position="432"/>
        <end position="517"/>
    </location>
</feature>
<evidence type="ECO:0000256" key="3">
    <source>
        <dbReference type="ARBA" id="ARBA00004613"/>
    </source>
</evidence>
<dbReference type="Proteomes" id="UP000585050">
    <property type="component" value="Unassembled WGS sequence"/>
</dbReference>
<dbReference type="SUPFAM" id="SSF51126">
    <property type="entry name" value="Pectin lyase-like"/>
    <property type="match status" value="1"/>
</dbReference>
<evidence type="ECO:0000256" key="5">
    <source>
        <dbReference type="ARBA" id="ARBA00022729"/>
    </source>
</evidence>
<feature type="domain" description="Fibronectin type-III" evidence="9">
    <location>
        <begin position="521"/>
        <end position="604"/>
    </location>
</feature>
<dbReference type="GO" id="GO:0009279">
    <property type="term" value="C:cell outer membrane"/>
    <property type="evidence" value="ECO:0007669"/>
    <property type="project" value="UniProtKB-SubCell"/>
</dbReference>
<comment type="subcellular location">
    <subcellularLocation>
        <location evidence="1">Cell envelope</location>
    </subcellularLocation>
    <subcellularLocation>
        <location evidence="2">Cell outer membrane</location>
    </subcellularLocation>
    <subcellularLocation>
        <location evidence="3">Secreted</location>
    </subcellularLocation>
</comment>
<evidence type="ECO:0000256" key="6">
    <source>
        <dbReference type="ARBA" id="ARBA00023136"/>
    </source>
</evidence>
<evidence type="ECO:0000313" key="11">
    <source>
        <dbReference type="Proteomes" id="UP000585050"/>
    </source>
</evidence>
<feature type="chain" id="PRO_5031240495" evidence="8">
    <location>
        <begin position="21"/>
        <end position="684"/>
    </location>
</feature>
<evidence type="ECO:0000259" key="9">
    <source>
        <dbReference type="PROSITE" id="PS50853"/>
    </source>
</evidence>
<dbReference type="CDD" id="cd00063">
    <property type="entry name" value="FN3"/>
    <property type="match status" value="2"/>
</dbReference>
<keyword evidence="5 8" id="KW-0732">Signal</keyword>
<feature type="signal peptide" evidence="8">
    <location>
        <begin position="1"/>
        <end position="20"/>
    </location>
</feature>
<dbReference type="InterPro" id="IPR003961">
    <property type="entry name" value="FN3_dom"/>
</dbReference>
<dbReference type="SMART" id="SM00060">
    <property type="entry name" value="FN3"/>
    <property type="match status" value="2"/>
</dbReference>
<dbReference type="InterPro" id="IPR011050">
    <property type="entry name" value="Pectin_lyase_fold/virulence"/>
</dbReference>